<evidence type="ECO:0000313" key="3">
    <source>
        <dbReference type="Proteomes" id="UP001595867"/>
    </source>
</evidence>
<comment type="caution">
    <text evidence="2">The sequence shown here is derived from an EMBL/GenBank/DDBJ whole genome shotgun (WGS) entry which is preliminary data.</text>
</comment>
<keyword evidence="1" id="KW-0472">Membrane</keyword>
<keyword evidence="1" id="KW-0812">Transmembrane</keyword>
<dbReference type="EMBL" id="JBHSBL010000002">
    <property type="protein sequence ID" value="MFC4063473.1"/>
    <property type="molecule type" value="Genomic_DNA"/>
</dbReference>
<accession>A0ABV8IKK3</accession>
<feature type="transmembrane region" description="Helical" evidence="1">
    <location>
        <begin position="94"/>
        <end position="114"/>
    </location>
</feature>
<keyword evidence="1" id="KW-1133">Transmembrane helix</keyword>
<keyword evidence="3" id="KW-1185">Reference proteome</keyword>
<protein>
    <submittedName>
        <fullName evidence="2">Uncharacterized protein</fullName>
    </submittedName>
</protein>
<feature type="transmembrane region" description="Helical" evidence="1">
    <location>
        <begin position="12"/>
        <end position="31"/>
    </location>
</feature>
<sequence>MSNDHAHLSPFRGLWSVSIGGLLLGGLLLILDPATELKECPQYIAGGNGDFSAFRDSSWDIYLPCLVLVWIIATVVEQAIGFDEVSRADTAIRTIAAFSVLFVVSCCGIAPLLFTCRT</sequence>
<dbReference type="RefSeq" id="WP_378064481.1">
    <property type="nucleotide sequence ID" value="NZ_JBHSBL010000002.1"/>
</dbReference>
<proteinExistence type="predicted"/>
<name>A0ABV8IKK3_9ACTN</name>
<gene>
    <name evidence="2" type="ORF">ACFO0C_00905</name>
</gene>
<organism evidence="2 3">
    <name type="scientific">Actinoplanes subglobosus</name>
    <dbReference type="NCBI Taxonomy" id="1547892"/>
    <lineage>
        <taxon>Bacteria</taxon>
        <taxon>Bacillati</taxon>
        <taxon>Actinomycetota</taxon>
        <taxon>Actinomycetes</taxon>
        <taxon>Micromonosporales</taxon>
        <taxon>Micromonosporaceae</taxon>
        <taxon>Actinoplanes</taxon>
    </lineage>
</organism>
<reference evidence="3" key="1">
    <citation type="journal article" date="2019" name="Int. J. Syst. Evol. Microbiol.">
        <title>The Global Catalogue of Microorganisms (GCM) 10K type strain sequencing project: providing services to taxonomists for standard genome sequencing and annotation.</title>
        <authorList>
            <consortium name="The Broad Institute Genomics Platform"/>
            <consortium name="The Broad Institute Genome Sequencing Center for Infectious Disease"/>
            <person name="Wu L."/>
            <person name="Ma J."/>
        </authorList>
    </citation>
    <scope>NUCLEOTIDE SEQUENCE [LARGE SCALE GENOMIC DNA]</scope>
    <source>
        <strain evidence="3">TBRC 5832</strain>
    </source>
</reference>
<dbReference type="Proteomes" id="UP001595867">
    <property type="component" value="Unassembled WGS sequence"/>
</dbReference>
<evidence type="ECO:0000313" key="2">
    <source>
        <dbReference type="EMBL" id="MFC4063473.1"/>
    </source>
</evidence>
<feature type="transmembrane region" description="Helical" evidence="1">
    <location>
        <begin position="61"/>
        <end position="82"/>
    </location>
</feature>
<evidence type="ECO:0000256" key="1">
    <source>
        <dbReference type="SAM" id="Phobius"/>
    </source>
</evidence>